<dbReference type="InterPro" id="IPR039647">
    <property type="entry name" value="EF_hand_pair_protein_CML-like"/>
</dbReference>
<keyword evidence="2" id="KW-0677">Repeat</keyword>
<name>A0A5J4YNV7_PORPP</name>
<evidence type="ECO:0000256" key="2">
    <source>
        <dbReference type="ARBA" id="ARBA00022737"/>
    </source>
</evidence>
<proteinExistence type="predicted"/>
<dbReference type="PANTHER" id="PTHR10891">
    <property type="entry name" value="EF-HAND CALCIUM-BINDING DOMAIN CONTAINING PROTEIN"/>
    <property type="match status" value="1"/>
</dbReference>
<evidence type="ECO:0000259" key="4">
    <source>
        <dbReference type="PROSITE" id="PS50222"/>
    </source>
</evidence>
<dbReference type="InterPro" id="IPR018247">
    <property type="entry name" value="EF_Hand_1_Ca_BS"/>
</dbReference>
<feature type="domain" description="EF-hand" evidence="4">
    <location>
        <begin position="50"/>
        <end position="85"/>
    </location>
</feature>
<dbReference type="CDD" id="cd00051">
    <property type="entry name" value="EFh"/>
    <property type="match status" value="1"/>
</dbReference>
<keyword evidence="1" id="KW-0479">Metal-binding</keyword>
<dbReference type="Proteomes" id="UP000324585">
    <property type="component" value="Unassembled WGS sequence"/>
</dbReference>
<dbReference type="InterPro" id="IPR002048">
    <property type="entry name" value="EF_hand_dom"/>
</dbReference>
<keyword evidence="3" id="KW-0106">Calcium</keyword>
<evidence type="ECO:0000313" key="5">
    <source>
        <dbReference type="EMBL" id="KAA8492996.1"/>
    </source>
</evidence>
<sequence length="188" mass="20795">MRDVNDMAFPSLEIDEDDLQYEAEEVGPGKGSGGAAFLLDLGDLTLLSEAQEERVRQALAKYDASRTGVVSVENLESVLTSLGYEACAEILSSVPKTAMLGMEECLEVVRALERAKDPDDELTRLQKIFHAVDKDANGVLDFDEFALLLRLTGKGARIPEGEMTRLFRDVDKDQNGVISWQEFVTYCL</sequence>
<dbReference type="SUPFAM" id="SSF47473">
    <property type="entry name" value="EF-hand"/>
    <property type="match status" value="1"/>
</dbReference>
<evidence type="ECO:0000256" key="3">
    <source>
        <dbReference type="ARBA" id="ARBA00022837"/>
    </source>
</evidence>
<dbReference type="InterPro" id="IPR011992">
    <property type="entry name" value="EF-hand-dom_pair"/>
</dbReference>
<gene>
    <name evidence="5" type="ORF">FVE85_9268</name>
</gene>
<dbReference type="Pfam" id="PF13499">
    <property type="entry name" value="EF-hand_7"/>
    <property type="match status" value="1"/>
</dbReference>
<dbReference type="GO" id="GO:0005509">
    <property type="term" value="F:calcium ion binding"/>
    <property type="evidence" value="ECO:0007669"/>
    <property type="project" value="InterPro"/>
</dbReference>
<dbReference type="OrthoDB" id="26525at2759"/>
<evidence type="ECO:0000313" key="6">
    <source>
        <dbReference type="Proteomes" id="UP000324585"/>
    </source>
</evidence>
<comment type="caution">
    <text evidence="5">The sequence shown here is derived from an EMBL/GenBank/DDBJ whole genome shotgun (WGS) entry which is preliminary data.</text>
</comment>
<feature type="domain" description="EF-hand" evidence="4">
    <location>
        <begin position="120"/>
        <end position="155"/>
    </location>
</feature>
<reference evidence="6" key="1">
    <citation type="journal article" date="2019" name="Nat. Commun.">
        <title>Expansion of phycobilisome linker gene families in mesophilic red algae.</title>
        <authorList>
            <person name="Lee J."/>
            <person name="Kim D."/>
            <person name="Bhattacharya D."/>
            <person name="Yoon H.S."/>
        </authorList>
    </citation>
    <scope>NUCLEOTIDE SEQUENCE [LARGE SCALE GENOMIC DNA]</scope>
    <source>
        <strain evidence="6">CCMP 1328</strain>
    </source>
</reference>
<organism evidence="5 6">
    <name type="scientific">Porphyridium purpureum</name>
    <name type="common">Red alga</name>
    <name type="synonym">Porphyridium cruentum</name>
    <dbReference type="NCBI Taxonomy" id="35688"/>
    <lineage>
        <taxon>Eukaryota</taxon>
        <taxon>Rhodophyta</taxon>
        <taxon>Bangiophyceae</taxon>
        <taxon>Porphyridiales</taxon>
        <taxon>Porphyridiaceae</taxon>
        <taxon>Porphyridium</taxon>
    </lineage>
</organism>
<protein>
    <submittedName>
        <fullName evidence="5">Troponin C, skeletal muscle</fullName>
    </submittedName>
</protein>
<dbReference type="PROSITE" id="PS50222">
    <property type="entry name" value="EF_HAND_2"/>
    <property type="match status" value="3"/>
</dbReference>
<evidence type="ECO:0000256" key="1">
    <source>
        <dbReference type="ARBA" id="ARBA00022723"/>
    </source>
</evidence>
<dbReference type="EMBL" id="VRMN01000008">
    <property type="protein sequence ID" value="KAA8492996.1"/>
    <property type="molecule type" value="Genomic_DNA"/>
</dbReference>
<accession>A0A5J4YNV7</accession>
<keyword evidence="6" id="KW-1185">Reference proteome</keyword>
<feature type="domain" description="EF-hand" evidence="4">
    <location>
        <begin position="158"/>
        <end position="188"/>
    </location>
</feature>
<dbReference type="Gene3D" id="1.10.238.10">
    <property type="entry name" value="EF-hand"/>
    <property type="match status" value="2"/>
</dbReference>
<dbReference type="PROSITE" id="PS00018">
    <property type="entry name" value="EF_HAND_1"/>
    <property type="match status" value="2"/>
</dbReference>
<dbReference type="SMART" id="SM00054">
    <property type="entry name" value="EFh"/>
    <property type="match status" value="3"/>
</dbReference>
<dbReference type="AlphaFoldDB" id="A0A5J4YNV7"/>